<gene>
    <name evidence="1" type="ORF">BGZ97_011805</name>
</gene>
<sequence>MFPQRPPLEGERFLAYLPHSGFHNQLITLETALRLAVSLNRTLLLPPLYLSHKKQALVWKEPPVLLKQWSDRNRTGVDYCRTIEPATWPPKNRKQREAMTEQERLTEHQCRFYHLWTTTPWTYFYDIPKILSDVVGVAGETTPIRVFSRPVITMEWLKDNLQVQDLEKEMYFFNDTSRYEYLIVDDSETDYGVKPGDEKPQEQDDHLTLIPETIATAGKFSKRLLLTDLQRRPERILHFGSLFATDRFEARSQRQRDLKRYLSKGMDLWNQAILDATKMAEDQIEVWSKESKRLAPGFLGVHLRTEDGIFEKGAPMNLQRIVSWLGEMVKQDQQRYSSKLRRRQADLALVQAGVAEAALTSSVPGAEAAVLPVQAPASHIPASPDDDAEAVPTFLERCRSSPVESPMIFMATDVHQPRTAPLLKEFLEQFPCTMFLSDFRESDALLEKIRNPVDNVLMWPYMVALMDANLAAKGREFQGTDRSTFSAYIINHLWPEYHPEAMGEYY</sequence>
<evidence type="ECO:0008006" key="3">
    <source>
        <dbReference type="Google" id="ProtNLM"/>
    </source>
</evidence>
<name>A0A9P6R7Q4_9FUNG</name>
<reference evidence="1" key="1">
    <citation type="journal article" date="2020" name="Fungal Divers.">
        <title>Resolving the Mortierellaceae phylogeny through synthesis of multi-gene phylogenetics and phylogenomics.</title>
        <authorList>
            <person name="Vandepol N."/>
            <person name="Liber J."/>
            <person name="Desiro A."/>
            <person name="Na H."/>
            <person name="Kennedy M."/>
            <person name="Barry K."/>
            <person name="Grigoriev I.V."/>
            <person name="Miller A.N."/>
            <person name="O'Donnell K."/>
            <person name="Stajich J.E."/>
            <person name="Bonito G."/>
        </authorList>
    </citation>
    <scope>NUCLEOTIDE SEQUENCE</scope>
    <source>
        <strain evidence="1">NVP60</strain>
    </source>
</reference>
<accession>A0A9P6R7Q4</accession>
<protein>
    <recommendedName>
        <fullName evidence="3">Peptide-O-fucosyltransferase</fullName>
    </recommendedName>
</protein>
<keyword evidence="2" id="KW-1185">Reference proteome</keyword>
<dbReference type="PANTHER" id="PTHR36050">
    <property type="entry name" value="O-FUCOSYLTRANSFERASE 30"/>
    <property type="match status" value="1"/>
</dbReference>
<comment type="caution">
    <text evidence="1">The sequence shown here is derived from an EMBL/GenBank/DDBJ whole genome shotgun (WGS) entry which is preliminary data.</text>
</comment>
<dbReference type="Proteomes" id="UP000823405">
    <property type="component" value="Unassembled WGS sequence"/>
</dbReference>
<dbReference type="Gene3D" id="3.40.50.11340">
    <property type="match status" value="1"/>
</dbReference>
<proteinExistence type="predicted"/>
<evidence type="ECO:0000313" key="2">
    <source>
        <dbReference type="Proteomes" id="UP000823405"/>
    </source>
</evidence>
<organism evidence="1 2">
    <name type="scientific">Linnemannia gamsii</name>
    <dbReference type="NCBI Taxonomy" id="64522"/>
    <lineage>
        <taxon>Eukaryota</taxon>
        <taxon>Fungi</taxon>
        <taxon>Fungi incertae sedis</taxon>
        <taxon>Mucoromycota</taxon>
        <taxon>Mortierellomycotina</taxon>
        <taxon>Mortierellomycetes</taxon>
        <taxon>Mortierellales</taxon>
        <taxon>Mortierellaceae</taxon>
        <taxon>Linnemannia</taxon>
    </lineage>
</organism>
<dbReference type="OrthoDB" id="1882547at2759"/>
<dbReference type="AlphaFoldDB" id="A0A9P6R7Q4"/>
<evidence type="ECO:0000313" key="1">
    <source>
        <dbReference type="EMBL" id="KAG0311551.1"/>
    </source>
</evidence>
<dbReference type="PANTHER" id="PTHR36050:SF1">
    <property type="entry name" value="O-FUCOSYLTRANSFERASE 30"/>
    <property type="match status" value="1"/>
</dbReference>
<dbReference type="EMBL" id="JAAAIN010000703">
    <property type="protein sequence ID" value="KAG0311551.1"/>
    <property type="molecule type" value="Genomic_DNA"/>
</dbReference>